<dbReference type="InterPro" id="IPR001312">
    <property type="entry name" value="Hexokinase"/>
</dbReference>
<dbReference type="GO" id="GO:0006096">
    <property type="term" value="P:glycolytic process"/>
    <property type="evidence" value="ECO:0007669"/>
    <property type="project" value="UniProtKB-UniPathway"/>
</dbReference>
<dbReference type="Pfam" id="PF00349">
    <property type="entry name" value="Hexokinase_1"/>
    <property type="match status" value="1"/>
</dbReference>
<evidence type="ECO:0000256" key="3">
    <source>
        <dbReference type="ARBA" id="ARBA00009225"/>
    </source>
</evidence>
<dbReference type="Gene3D" id="3.40.367.20">
    <property type="match status" value="1"/>
</dbReference>
<keyword evidence="6" id="KW-0418">Kinase</keyword>
<dbReference type="PROSITE" id="PS51748">
    <property type="entry name" value="HEXOKINASE_2"/>
    <property type="match status" value="1"/>
</dbReference>
<dbReference type="PANTHER" id="PTHR19443:SF16">
    <property type="entry name" value="HEXOKINASE TYPE 1-RELATED"/>
    <property type="match status" value="1"/>
</dbReference>
<protein>
    <recommendedName>
        <fullName evidence="14">ROK family protein</fullName>
    </recommendedName>
</protein>
<dbReference type="AlphaFoldDB" id="A0A1F5KJT2"/>
<comment type="similarity">
    <text evidence="3">Belongs to the hexokinase family.</text>
</comment>
<sequence>MSERTRDKKPVYRASIDALNRIGFRPLSGDEVSQTTQAYRRHLEWGLAHHPQGSLAIIDTLLPKVGKSTTTDTRSVLVVEIGGTNIYGGLVSRGRVKDDFRGELPTRQFQDATAFFESIIEPLAPLIERSGQPDALGIVYSFPAEAVRTDLGVDVFSPPKLPKEFVIPGIEQRPVGEAFLAVLAARFNFPRMPIAVLNDTPAVLLAADAKIGGVIGTGYNLAFKHKGVLYNTESGGFSEVPDHFIAGLVDQKSQAQGRQKAEKQVGGMYLGAQIREALRFLHKEGILKIQPTSEVSAATISAVLRLDRKALADQIPGNLDIDTLATLTALVGRIRYRAAQLAGVMIGTMISTFPGEFGESVVNIPVEGSLFWRVPEFNQIAAVYANDVSGKEINFLEISQAGIKGAAVAALSLGI</sequence>
<dbReference type="GO" id="GO:0006006">
    <property type="term" value="P:glucose metabolic process"/>
    <property type="evidence" value="ECO:0007669"/>
    <property type="project" value="TreeGrafter"/>
</dbReference>
<evidence type="ECO:0000313" key="12">
    <source>
        <dbReference type="EMBL" id="OGE41196.1"/>
    </source>
</evidence>
<evidence type="ECO:0000256" key="2">
    <source>
        <dbReference type="ARBA" id="ARBA00005007"/>
    </source>
</evidence>
<dbReference type="GO" id="GO:0001678">
    <property type="term" value="P:intracellular glucose homeostasis"/>
    <property type="evidence" value="ECO:0007669"/>
    <property type="project" value="InterPro"/>
</dbReference>
<keyword evidence="4" id="KW-0808">Transferase</keyword>
<dbReference type="UniPathway" id="UPA00109">
    <property type="reaction ID" value="UER00180"/>
</dbReference>
<dbReference type="EMBL" id="MFDD01000002">
    <property type="protein sequence ID" value="OGE41196.1"/>
    <property type="molecule type" value="Genomic_DNA"/>
</dbReference>
<evidence type="ECO:0000256" key="8">
    <source>
        <dbReference type="ARBA" id="ARBA00023152"/>
    </source>
</evidence>
<feature type="domain" description="Hexokinase N-terminal" evidence="10">
    <location>
        <begin position="28"/>
        <end position="207"/>
    </location>
</feature>
<dbReference type="PANTHER" id="PTHR19443">
    <property type="entry name" value="HEXOKINASE"/>
    <property type="match status" value="1"/>
</dbReference>
<evidence type="ECO:0000313" key="13">
    <source>
        <dbReference type="Proteomes" id="UP000177328"/>
    </source>
</evidence>
<gene>
    <name evidence="12" type="ORF">A3D25_01545</name>
</gene>
<dbReference type="GO" id="GO:0005536">
    <property type="term" value="F:D-glucose binding"/>
    <property type="evidence" value="ECO:0007669"/>
    <property type="project" value="InterPro"/>
</dbReference>
<evidence type="ECO:0000259" key="10">
    <source>
        <dbReference type="Pfam" id="PF00349"/>
    </source>
</evidence>
<evidence type="ECO:0000256" key="7">
    <source>
        <dbReference type="ARBA" id="ARBA00022840"/>
    </source>
</evidence>
<comment type="catalytic activity">
    <reaction evidence="9">
        <text>D-fructose + ATP = D-fructose 6-phosphate + ADP + H(+)</text>
        <dbReference type="Rhea" id="RHEA:16125"/>
        <dbReference type="ChEBI" id="CHEBI:15378"/>
        <dbReference type="ChEBI" id="CHEBI:30616"/>
        <dbReference type="ChEBI" id="CHEBI:37721"/>
        <dbReference type="ChEBI" id="CHEBI:61527"/>
        <dbReference type="ChEBI" id="CHEBI:456216"/>
        <dbReference type="EC" id="2.7.1.1"/>
    </reaction>
    <physiologicalReaction direction="left-to-right" evidence="9">
        <dbReference type="Rhea" id="RHEA:16126"/>
    </physiologicalReaction>
</comment>
<dbReference type="Pfam" id="PF03727">
    <property type="entry name" value="Hexokinase_2"/>
    <property type="match status" value="1"/>
</dbReference>
<dbReference type="InterPro" id="IPR022672">
    <property type="entry name" value="Hexokinase_N"/>
</dbReference>
<dbReference type="Proteomes" id="UP000177328">
    <property type="component" value="Unassembled WGS sequence"/>
</dbReference>
<dbReference type="GO" id="GO:0005524">
    <property type="term" value="F:ATP binding"/>
    <property type="evidence" value="ECO:0007669"/>
    <property type="project" value="UniProtKB-KW"/>
</dbReference>
<keyword evidence="8" id="KW-0324">Glycolysis</keyword>
<evidence type="ECO:0000256" key="1">
    <source>
        <dbReference type="ARBA" id="ARBA00004921"/>
    </source>
</evidence>
<accession>A0A1F5KJT2</accession>
<keyword evidence="5" id="KW-0547">Nucleotide-binding</keyword>
<feature type="domain" description="Hexokinase C-terminal" evidence="11">
    <location>
        <begin position="224"/>
        <end position="411"/>
    </location>
</feature>
<dbReference type="InterPro" id="IPR043129">
    <property type="entry name" value="ATPase_NBD"/>
</dbReference>
<dbReference type="CDD" id="cd24000">
    <property type="entry name" value="ASKHA_NBD_HK"/>
    <property type="match status" value="1"/>
</dbReference>
<dbReference type="GO" id="GO:0004340">
    <property type="term" value="F:glucokinase activity"/>
    <property type="evidence" value="ECO:0007669"/>
    <property type="project" value="TreeGrafter"/>
</dbReference>
<dbReference type="PRINTS" id="PR00475">
    <property type="entry name" value="HEXOKINASE"/>
</dbReference>
<evidence type="ECO:0000256" key="5">
    <source>
        <dbReference type="ARBA" id="ARBA00022741"/>
    </source>
</evidence>
<organism evidence="12 13">
    <name type="scientific">Candidatus Daviesbacteria bacterium RIFCSPHIGHO2_02_FULL_43_12</name>
    <dbReference type="NCBI Taxonomy" id="1797776"/>
    <lineage>
        <taxon>Bacteria</taxon>
        <taxon>Candidatus Daviesiibacteriota</taxon>
    </lineage>
</organism>
<dbReference type="GO" id="GO:0008865">
    <property type="term" value="F:fructokinase activity"/>
    <property type="evidence" value="ECO:0007669"/>
    <property type="project" value="TreeGrafter"/>
</dbReference>
<evidence type="ECO:0000256" key="4">
    <source>
        <dbReference type="ARBA" id="ARBA00022679"/>
    </source>
</evidence>
<name>A0A1F5KJT2_9BACT</name>
<dbReference type="Gene3D" id="3.30.420.40">
    <property type="match status" value="1"/>
</dbReference>
<evidence type="ECO:0000256" key="6">
    <source>
        <dbReference type="ARBA" id="ARBA00022777"/>
    </source>
</evidence>
<dbReference type="SUPFAM" id="SSF53067">
    <property type="entry name" value="Actin-like ATPase domain"/>
    <property type="match status" value="2"/>
</dbReference>
<comment type="caution">
    <text evidence="12">The sequence shown here is derived from an EMBL/GenBank/DDBJ whole genome shotgun (WGS) entry which is preliminary data.</text>
</comment>
<proteinExistence type="inferred from homology"/>
<comment type="pathway">
    <text evidence="1">Carbohydrate degradation.</text>
</comment>
<reference evidence="12 13" key="1">
    <citation type="journal article" date="2016" name="Nat. Commun.">
        <title>Thousands of microbial genomes shed light on interconnected biogeochemical processes in an aquifer system.</title>
        <authorList>
            <person name="Anantharaman K."/>
            <person name="Brown C.T."/>
            <person name="Hug L.A."/>
            <person name="Sharon I."/>
            <person name="Castelle C.J."/>
            <person name="Probst A.J."/>
            <person name="Thomas B.C."/>
            <person name="Singh A."/>
            <person name="Wilkins M.J."/>
            <person name="Karaoz U."/>
            <person name="Brodie E.L."/>
            <person name="Williams K.H."/>
            <person name="Hubbard S.S."/>
            <person name="Banfield J.F."/>
        </authorList>
    </citation>
    <scope>NUCLEOTIDE SEQUENCE [LARGE SCALE GENOMIC DNA]</scope>
</reference>
<evidence type="ECO:0000256" key="9">
    <source>
        <dbReference type="ARBA" id="ARBA00047905"/>
    </source>
</evidence>
<dbReference type="InterPro" id="IPR022673">
    <property type="entry name" value="Hexokinase_C"/>
</dbReference>
<keyword evidence="7" id="KW-0067">ATP-binding</keyword>
<comment type="pathway">
    <text evidence="2">Carbohydrate metabolism.</text>
</comment>
<evidence type="ECO:0008006" key="14">
    <source>
        <dbReference type="Google" id="ProtNLM"/>
    </source>
</evidence>
<evidence type="ECO:0000259" key="11">
    <source>
        <dbReference type="Pfam" id="PF03727"/>
    </source>
</evidence>